<dbReference type="RefSeq" id="WP_118980536.1">
    <property type="nucleotide sequence ID" value="NZ_QHCS01000001.1"/>
</dbReference>
<proteinExistence type="predicted"/>
<organism evidence="2 3">
    <name type="scientific">Leptospira stimsonii</name>
    <dbReference type="NCBI Taxonomy" id="2202203"/>
    <lineage>
        <taxon>Bacteria</taxon>
        <taxon>Pseudomonadati</taxon>
        <taxon>Spirochaetota</taxon>
        <taxon>Spirochaetia</taxon>
        <taxon>Leptospirales</taxon>
        <taxon>Leptospiraceae</taxon>
        <taxon>Leptospira</taxon>
    </lineage>
</organism>
<protein>
    <recommendedName>
        <fullName evidence="4">DUF4340 domain-containing protein</fullName>
    </recommendedName>
</protein>
<feature type="region of interest" description="Disordered" evidence="1">
    <location>
        <begin position="342"/>
        <end position="368"/>
    </location>
</feature>
<accession>A0A8B3CWD3</accession>
<feature type="compositionally biased region" description="Polar residues" evidence="1">
    <location>
        <begin position="349"/>
        <end position="358"/>
    </location>
</feature>
<dbReference type="Proteomes" id="UP000266669">
    <property type="component" value="Unassembled WGS sequence"/>
</dbReference>
<dbReference type="AlphaFoldDB" id="A0A8B3CWD3"/>
<evidence type="ECO:0000256" key="1">
    <source>
        <dbReference type="SAM" id="MobiDB-lite"/>
    </source>
</evidence>
<dbReference type="EMBL" id="QHCS01000001">
    <property type="protein sequence ID" value="RHX87932.1"/>
    <property type="molecule type" value="Genomic_DNA"/>
</dbReference>
<evidence type="ECO:0000313" key="2">
    <source>
        <dbReference type="EMBL" id="RHX87932.1"/>
    </source>
</evidence>
<sequence>MKRGIFFVLALALLIVSFFFLEEKKEDQTEISYWDIDIDEIEYQPPKSSWNAEDAMSFYPSQIVLKKEKTLSETGNFLTVKSVDLETGGSLVFEGGYNADNLFRELSVLKVKGVEPAEEEKNSSSLKINEGSPEILLKSSGKIIKKILIGKKKPSDSTRIIKEEKNILITQSHTLDRFSRGIGEFRQRQLVNLKDDFVAETIWEEEGKTLRLDNHPYKEENIKKNFWRRLSGKIVAIESYLGDNWNNQIIGQRVDLYPDDPNGAGFAVAKSLTSVPAEASLKLRLSNGDWITIRYYPKTNINSVDYRPAIRILNDRFSEPPFYIREDSFLRIKENVGNLDKAEQKKTVETVNPASKNPISAPPKNDRR</sequence>
<gene>
    <name evidence="2" type="ORF">DLM78_02885</name>
</gene>
<comment type="caution">
    <text evidence="2">The sequence shown here is derived from an EMBL/GenBank/DDBJ whole genome shotgun (WGS) entry which is preliminary data.</text>
</comment>
<evidence type="ECO:0000313" key="3">
    <source>
        <dbReference type="Proteomes" id="UP000266669"/>
    </source>
</evidence>
<evidence type="ECO:0008006" key="4">
    <source>
        <dbReference type="Google" id="ProtNLM"/>
    </source>
</evidence>
<name>A0A8B3CWD3_9LEPT</name>
<reference evidence="3" key="1">
    <citation type="submission" date="2018-05" db="EMBL/GenBank/DDBJ databases">
        <title>Leptospira yasudae sp. nov. and Leptospira stimsonii sp. nov., two pathogenic species of the genus Leptospira isolated from environmental sources.</title>
        <authorList>
            <person name="Casanovas-Massana A."/>
            <person name="Hamond C."/>
            <person name="Santos L.A."/>
            <person name="Hacker K.P."/>
            <person name="Balassiano I."/>
            <person name="Medeiros M.A."/>
            <person name="Reis M.G."/>
            <person name="Ko A.I."/>
            <person name="Wunder E.A."/>
        </authorList>
    </citation>
    <scope>NUCLEOTIDE SEQUENCE [LARGE SCALE GENOMIC DNA]</scope>
    <source>
        <strain evidence="3">AMB6-RJ</strain>
    </source>
</reference>